<reference evidence="2" key="2">
    <citation type="submission" date="2015-07" db="EMBL/GenBank/DDBJ databases">
        <title>Contrasting host-pathogen interactions and genome evolution in two generalist and specialist microsporidian pathogens of mosquitoes.</title>
        <authorList>
            <consortium name="The Broad Institute Genomics Platform"/>
            <consortium name="The Broad Institute Genome Sequencing Center for Infectious Disease"/>
            <person name="Cuomo C.A."/>
            <person name="Sanscrainte N.D."/>
            <person name="Goldberg J.M."/>
            <person name="Heiman D."/>
            <person name="Young S."/>
            <person name="Zeng Q."/>
            <person name="Becnel J.J."/>
            <person name="Birren B.W."/>
        </authorList>
    </citation>
    <scope>NUCLEOTIDE SEQUENCE [LARGE SCALE GENOMIC DNA]</scope>
    <source>
        <strain evidence="2">USNM 41457</strain>
    </source>
</reference>
<accession>J9DLU7</accession>
<dbReference type="HOGENOM" id="CLU_2306063_0_0_1"/>
<organism evidence="1 2">
    <name type="scientific">Edhazardia aedis (strain USNM 41457)</name>
    <name type="common">Microsporidian parasite</name>
    <dbReference type="NCBI Taxonomy" id="1003232"/>
    <lineage>
        <taxon>Eukaryota</taxon>
        <taxon>Fungi</taxon>
        <taxon>Fungi incertae sedis</taxon>
        <taxon>Microsporidia</taxon>
        <taxon>Edhazardia</taxon>
    </lineage>
</organism>
<sequence>MKNKNPNDYLNFIKYNSPRRYPGYNYSQYLDSKQWLSTQRSHPPNKPCILPNSKSCGQTDGHRHIISRSKEVSPSMHTSSMALDTGHWTYDRYIYIFFSI</sequence>
<comment type="caution">
    <text evidence="1">The sequence shown here is derived from an EMBL/GenBank/DDBJ whole genome shotgun (WGS) entry which is preliminary data.</text>
</comment>
<evidence type="ECO:0000313" key="2">
    <source>
        <dbReference type="Proteomes" id="UP000003163"/>
    </source>
</evidence>
<reference evidence="1 2" key="1">
    <citation type="submission" date="2011-08" db="EMBL/GenBank/DDBJ databases">
        <authorList>
            <person name="Liu Z.J."/>
            <person name="Shi F.L."/>
            <person name="Lu J.Q."/>
            <person name="Li M."/>
            <person name="Wang Z.L."/>
        </authorList>
    </citation>
    <scope>NUCLEOTIDE SEQUENCE [LARGE SCALE GENOMIC DNA]</scope>
    <source>
        <strain evidence="1 2">USNM 41457</strain>
    </source>
</reference>
<gene>
    <name evidence="1" type="ORF">EDEG_03216</name>
</gene>
<proteinExistence type="predicted"/>
<evidence type="ECO:0000313" key="1">
    <source>
        <dbReference type="EMBL" id="EJW02357.1"/>
    </source>
</evidence>
<protein>
    <submittedName>
        <fullName evidence="1">Uncharacterized protein</fullName>
    </submittedName>
</protein>
<name>J9DLU7_EDHAE</name>
<dbReference type="AlphaFoldDB" id="J9DLU7"/>
<dbReference type="Proteomes" id="UP000003163">
    <property type="component" value="Unassembled WGS sequence"/>
</dbReference>
<keyword evidence="2" id="KW-1185">Reference proteome</keyword>
<dbReference type="EMBL" id="AFBI03000076">
    <property type="protein sequence ID" value="EJW02357.1"/>
    <property type="molecule type" value="Genomic_DNA"/>
</dbReference>
<dbReference type="InParanoid" id="J9DLU7"/>
<dbReference type="VEuPathDB" id="MicrosporidiaDB:EDEG_03216"/>